<dbReference type="PANTHER" id="PTHR11802:SF472">
    <property type="entry name" value="SERINE CARBOXYPEPTIDASE CPVL-RELATED"/>
    <property type="match status" value="1"/>
</dbReference>
<dbReference type="GO" id="GO:0004185">
    <property type="term" value="F:serine-type carboxypeptidase activity"/>
    <property type="evidence" value="ECO:0007669"/>
    <property type="project" value="UniProtKB-UniRule"/>
</dbReference>
<reference evidence="8" key="1">
    <citation type="submission" date="2021-01" db="UniProtKB">
        <authorList>
            <consortium name="EnsemblMetazoa"/>
        </authorList>
    </citation>
    <scope>IDENTIFICATION</scope>
</reference>
<evidence type="ECO:0000313" key="9">
    <source>
        <dbReference type="Proteomes" id="UP000002358"/>
    </source>
</evidence>
<dbReference type="InParanoid" id="A0A7M7LNG0"/>
<protein>
    <recommendedName>
        <fullName evidence="7">Carboxypeptidase</fullName>
        <ecNumber evidence="7">3.4.16.-</ecNumber>
    </recommendedName>
</protein>
<evidence type="ECO:0000256" key="2">
    <source>
        <dbReference type="ARBA" id="ARBA00022645"/>
    </source>
</evidence>
<evidence type="ECO:0000256" key="3">
    <source>
        <dbReference type="ARBA" id="ARBA00022670"/>
    </source>
</evidence>
<dbReference type="EnsemblMetazoa" id="XM_003424744">
    <property type="protein sequence ID" value="XP_003424792"/>
    <property type="gene ID" value="LOC100119114"/>
</dbReference>
<dbReference type="InterPro" id="IPR018202">
    <property type="entry name" value="Ser_caboxypep_ser_AS"/>
</dbReference>
<proteinExistence type="inferred from homology"/>
<dbReference type="EC" id="3.4.16.-" evidence="7"/>
<dbReference type="SMR" id="A0A7M7LNG0"/>
<comment type="similarity">
    <text evidence="1 7">Belongs to the peptidase S10 family.</text>
</comment>
<dbReference type="FunFam" id="3.40.50.1820:FF:000096">
    <property type="entry name" value="Carboxypeptidase vitellogenic-like"/>
    <property type="match status" value="1"/>
</dbReference>
<keyword evidence="6" id="KW-0325">Glycoprotein</keyword>
<dbReference type="InterPro" id="IPR001563">
    <property type="entry name" value="Peptidase_S10"/>
</dbReference>
<dbReference type="InterPro" id="IPR033124">
    <property type="entry name" value="Ser_caboxypep_his_AS"/>
</dbReference>
<keyword evidence="2 7" id="KW-0121">Carboxypeptidase</keyword>
<sequence length="467" mass="53511">MRSLILTLLAIAFCDYGSAFTNVYPKLKSYPVREGEDVGDPLFLTPLIESGKIDEARQKASVQHKEMADVDSYAGYFTVNKQYNSNLFFWFFPAKINPKDAPVVLWLQGGPGSTSLFGLFTENGPFSVTKNKTLKARKYSWNINHNLIYIDNPVGTGYSFTEHDLGYANNETDVGRDIHTALVQFFDLFPELQSNEFYVTGESYAGKYVPAASHAIKDYNIKAKIKINLKGLAIGNGLTDPLNQLYYSDYLYQIGLLDFNGRDQFKQLESQARDLIRQQKYMDAFVIFDRLIDNDLTNEPSLFKNLTGFDFYFNYLHTKDSNSSNWFAEWVQRSDVRKAIHVGNCSFNTQAQKVEEHLRSDITQSATFFVADLLQHFKVLIYNGQLDIIVAYPLTENYLQNLDWPGAKEYKKAVRKQWWVGKELAGYSKTVGNLTEVLVRNAGHMVPADQPMWAWDLITRFTHHKSF</sequence>
<dbReference type="SUPFAM" id="SSF53474">
    <property type="entry name" value="alpha/beta-Hydrolases"/>
    <property type="match status" value="1"/>
</dbReference>
<dbReference type="PANTHER" id="PTHR11802">
    <property type="entry name" value="SERINE PROTEASE FAMILY S10 SERINE CARBOXYPEPTIDASE"/>
    <property type="match status" value="1"/>
</dbReference>
<dbReference type="Gene3D" id="3.40.50.1820">
    <property type="entry name" value="alpha/beta hydrolase"/>
    <property type="match status" value="1"/>
</dbReference>
<evidence type="ECO:0000256" key="6">
    <source>
        <dbReference type="ARBA" id="ARBA00023180"/>
    </source>
</evidence>
<keyword evidence="4 7" id="KW-0732">Signal</keyword>
<dbReference type="AlphaFoldDB" id="A0A7M7LNG0"/>
<dbReference type="PRINTS" id="PR00724">
    <property type="entry name" value="CRBOXYPTASEC"/>
</dbReference>
<dbReference type="PROSITE" id="PS00560">
    <property type="entry name" value="CARBOXYPEPT_SER_HIS"/>
    <property type="match status" value="1"/>
</dbReference>
<evidence type="ECO:0000256" key="7">
    <source>
        <dbReference type="RuleBase" id="RU361156"/>
    </source>
</evidence>
<dbReference type="Proteomes" id="UP000002358">
    <property type="component" value="Chromosome 5"/>
</dbReference>
<name>A0A7M7LNG0_NASVI</name>
<feature type="signal peptide" evidence="7">
    <location>
        <begin position="1"/>
        <end position="19"/>
    </location>
</feature>
<evidence type="ECO:0000256" key="4">
    <source>
        <dbReference type="ARBA" id="ARBA00022729"/>
    </source>
</evidence>
<dbReference type="InterPro" id="IPR029058">
    <property type="entry name" value="AB_hydrolase_fold"/>
</dbReference>
<accession>A0A7M7LNG0</accession>
<keyword evidence="3 7" id="KW-0645">Protease</keyword>
<organism evidence="8 9">
    <name type="scientific">Nasonia vitripennis</name>
    <name type="common">Parasitic wasp</name>
    <dbReference type="NCBI Taxonomy" id="7425"/>
    <lineage>
        <taxon>Eukaryota</taxon>
        <taxon>Metazoa</taxon>
        <taxon>Ecdysozoa</taxon>
        <taxon>Arthropoda</taxon>
        <taxon>Hexapoda</taxon>
        <taxon>Insecta</taxon>
        <taxon>Pterygota</taxon>
        <taxon>Neoptera</taxon>
        <taxon>Endopterygota</taxon>
        <taxon>Hymenoptera</taxon>
        <taxon>Apocrita</taxon>
        <taxon>Proctotrupomorpha</taxon>
        <taxon>Chalcidoidea</taxon>
        <taxon>Pteromalidae</taxon>
        <taxon>Pteromalinae</taxon>
        <taxon>Nasonia</taxon>
    </lineage>
</organism>
<feature type="chain" id="PRO_5029931451" description="Carboxypeptidase" evidence="7">
    <location>
        <begin position="20"/>
        <end position="467"/>
    </location>
</feature>
<dbReference type="PROSITE" id="PS00131">
    <property type="entry name" value="CARBOXYPEPT_SER_SER"/>
    <property type="match status" value="1"/>
</dbReference>
<gene>
    <name evidence="8" type="primary">100119114</name>
</gene>
<dbReference type="Pfam" id="PF00450">
    <property type="entry name" value="Peptidase_S10"/>
    <property type="match status" value="1"/>
</dbReference>
<evidence type="ECO:0000313" key="8">
    <source>
        <dbReference type="EnsemblMetazoa" id="XP_003424792"/>
    </source>
</evidence>
<evidence type="ECO:0000256" key="1">
    <source>
        <dbReference type="ARBA" id="ARBA00009431"/>
    </source>
</evidence>
<keyword evidence="9" id="KW-1185">Reference proteome</keyword>
<keyword evidence="5 7" id="KW-0378">Hydrolase</keyword>
<dbReference type="OrthoDB" id="443318at2759"/>
<evidence type="ECO:0000256" key="5">
    <source>
        <dbReference type="ARBA" id="ARBA00022801"/>
    </source>
</evidence>
<dbReference type="FunCoup" id="A0A7M7LNG0">
    <property type="interactions" value="62"/>
</dbReference>
<dbReference type="GO" id="GO:0006508">
    <property type="term" value="P:proteolysis"/>
    <property type="evidence" value="ECO:0007669"/>
    <property type="project" value="UniProtKB-KW"/>
</dbReference>